<evidence type="ECO:0000313" key="3">
    <source>
        <dbReference type="Proteomes" id="UP000176326"/>
    </source>
</evidence>
<sequence>MQAKSIILSLTGMKITTRNKKPVFIILIVVLFIGIASLLWYQNWQNKFTAPRNEAPAVQFRISKNNTLTAIIGNLHYYGFVRDENAFRYALEHASDSNPGREGAIRIGGNTIDTQATYEISQTMNAWQLAKVLLNTGTYSDCSHGCPDSIFAPELLPGGNLAPTIAEKYEWVKTYEDCVKSIGHDGGQLSSEQYYQRTGIRTCVSPDGREFTEGKEGWKKAIGG</sequence>
<protein>
    <submittedName>
        <fullName evidence="2">Uncharacterized protein</fullName>
    </submittedName>
</protein>
<organism evidence="2 3">
    <name type="scientific">Candidatus Nealsonbacteria bacterium RIFOXYC1_FULL_40_7</name>
    <dbReference type="NCBI Taxonomy" id="1801678"/>
    <lineage>
        <taxon>Bacteria</taxon>
        <taxon>Candidatus Nealsoniibacteriota</taxon>
    </lineage>
</organism>
<comment type="caution">
    <text evidence="2">The sequence shown here is derived from an EMBL/GenBank/DDBJ whole genome shotgun (WGS) entry which is preliminary data.</text>
</comment>
<dbReference type="Gene3D" id="3.30.1490.480">
    <property type="entry name" value="Endolytic murein transglycosylase"/>
    <property type="match status" value="1"/>
</dbReference>
<feature type="transmembrane region" description="Helical" evidence="1">
    <location>
        <begin position="23"/>
        <end position="41"/>
    </location>
</feature>
<dbReference type="Proteomes" id="UP000176326">
    <property type="component" value="Unassembled WGS sequence"/>
</dbReference>
<proteinExistence type="predicted"/>
<evidence type="ECO:0000256" key="1">
    <source>
        <dbReference type="SAM" id="Phobius"/>
    </source>
</evidence>
<keyword evidence="1" id="KW-0472">Membrane</keyword>
<accession>A0A1G2EQ32</accession>
<gene>
    <name evidence="2" type="ORF">A2427_04900</name>
</gene>
<dbReference type="AlphaFoldDB" id="A0A1G2EQ32"/>
<evidence type="ECO:0000313" key="2">
    <source>
        <dbReference type="EMBL" id="OGZ27903.1"/>
    </source>
</evidence>
<dbReference type="EMBL" id="MHMN01000041">
    <property type="protein sequence ID" value="OGZ27903.1"/>
    <property type="molecule type" value="Genomic_DNA"/>
</dbReference>
<keyword evidence="1" id="KW-0812">Transmembrane</keyword>
<keyword evidence="1" id="KW-1133">Transmembrane helix</keyword>
<reference evidence="2 3" key="1">
    <citation type="journal article" date="2016" name="Nat. Commun.">
        <title>Thousands of microbial genomes shed light on interconnected biogeochemical processes in an aquifer system.</title>
        <authorList>
            <person name="Anantharaman K."/>
            <person name="Brown C.T."/>
            <person name="Hug L.A."/>
            <person name="Sharon I."/>
            <person name="Castelle C.J."/>
            <person name="Probst A.J."/>
            <person name="Thomas B.C."/>
            <person name="Singh A."/>
            <person name="Wilkins M.J."/>
            <person name="Karaoz U."/>
            <person name="Brodie E.L."/>
            <person name="Williams K.H."/>
            <person name="Hubbard S.S."/>
            <person name="Banfield J.F."/>
        </authorList>
    </citation>
    <scope>NUCLEOTIDE SEQUENCE [LARGE SCALE GENOMIC DNA]</scope>
</reference>
<name>A0A1G2EQ32_9BACT</name>